<accession>A0A6G0SX74</accession>
<reference evidence="1 2" key="1">
    <citation type="submission" date="2019-08" db="EMBL/GenBank/DDBJ databases">
        <title>The genome of the soybean aphid Biotype 1, its phylome, world population structure and adaptation to the North American continent.</title>
        <authorList>
            <person name="Giordano R."/>
            <person name="Donthu R.K."/>
            <person name="Hernandez A.G."/>
            <person name="Wright C.L."/>
            <person name="Zimin A.V."/>
        </authorList>
    </citation>
    <scope>NUCLEOTIDE SEQUENCE [LARGE SCALE GENOMIC DNA]</scope>
    <source>
        <tissue evidence="1">Whole aphids</tissue>
    </source>
</reference>
<evidence type="ECO:0000313" key="2">
    <source>
        <dbReference type="Proteomes" id="UP000475862"/>
    </source>
</evidence>
<comment type="caution">
    <text evidence="1">The sequence shown here is derived from an EMBL/GenBank/DDBJ whole genome shotgun (WGS) entry which is preliminary data.</text>
</comment>
<dbReference type="AlphaFoldDB" id="A0A6G0SX74"/>
<gene>
    <name evidence="1" type="ORF">AGLY_016917</name>
</gene>
<evidence type="ECO:0000313" key="1">
    <source>
        <dbReference type="EMBL" id="KAE9522695.1"/>
    </source>
</evidence>
<keyword evidence="2" id="KW-1185">Reference proteome</keyword>
<protein>
    <submittedName>
        <fullName evidence="1">Uncharacterized protein</fullName>
    </submittedName>
</protein>
<proteinExistence type="predicted"/>
<dbReference type="EMBL" id="VYZN01000802">
    <property type="protein sequence ID" value="KAE9522695.1"/>
    <property type="molecule type" value="Genomic_DNA"/>
</dbReference>
<organism evidence="1 2">
    <name type="scientific">Aphis glycines</name>
    <name type="common">Soybean aphid</name>
    <dbReference type="NCBI Taxonomy" id="307491"/>
    <lineage>
        <taxon>Eukaryota</taxon>
        <taxon>Metazoa</taxon>
        <taxon>Ecdysozoa</taxon>
        <taxon>Arthropoda</taxon>
        <taxon>Hexapoda</taxon>
        <taxon>Insecta</taxon>
        <taxon>Pterygota</taxon>
        <taxon>Neoptera</taxon>
        <taxon>Paraneoptera</taxon>
        <taxon>Hemiptera</taxon>
        <taxon>Sternorrhyncha</taxon>
        <taxon>Aphidomorpha</taxon>
        <taxon>Aphidoidea</taxon>
        <taxon>Aphididae</taxon>
        <taxon>Aphidini</taxon>
        <taxon>Aphis</taxon>
        <taxon>Aphis</taxon>
    </lineage>
</organism>
<sequence length="223" mass="26180">MHLRCYCTFSNSCPNLQQQRQGHLVSLRRRQLDVNKRRTTVYKGARRPATADVPKLSTTKHFHDTRPLILLRGERVFVKRRLYCSKHSGILHSFFRRQQCIHKWYSNCVMNIDMMFTCSQNRKNLHENIGTHLMSSDIDQEEYPSHKVFSGLGIDLERHQIVQPSLCVYVLPLTGNLDHNHDGDYYSWLFNIFGHCSVALKLQSDDGDNDTNLTMNYLLLNYY</sequence>
<dbReference type="Proteomes" id="UP000475862">
    <property type="component" value="Unassembled WGS sequence"/>
</dbReference>
<name>A0A6G0SX74_APHGL</name>